<feature type="compositionally biased region" description="Low complexity" evidence="1">
    <location>
        <begin position="114"/>
        <end position="142"/>
    </location>
</feature>
<keyword evidence="2" id="KW-1133">Transmembrane helix</keyword>
<feature type="transmembrane region" description="Helical" evidence="2">
    <location>
        <begin position="44"/>
        <end position="65"/>
    </location>
</feature>
<keyword evidence="2" id="KW-0812">Transmembrane</keyword>
<feature type="compositionally biased region" description="Polar residues" evidence="1">
    <location>
        <begin position="79"/>
        <end position="97"/>
    </location>
</feature>
<keyword evidence="2" id="KW-0472">Membrane</keyword>
<dbReference type="RefSeq" id="WP_154758539.1">
    <property type="nucleotide sequence ID" value="NZ_WMBA01000033.1"/>
</dbReference>
<feature type="region of interest" description="Disordered" evidence="1">
    <location>
        <begin position="79"/>
        <end position="155"/>
    </location>
</feature>
<comment type="caution">
    <text evidence="3">The sequence shown here is derived from an EMBL/GenBank/DDBJ whole genome shotgun (WGS) entry which is preliminary data.</text>
</comment>
<evidence type="ECO:0000313" key="4">
    <source>
        <dbReference type="Proteomes" id="UP000440096"/>
    </source>
</evidence>
<evidence type="ECO:0000313" key="3">
    <source>
        <dbReference type="EMBL" id="MTD56391.1"/>
    </source>
</evidence>
<reference evidence="3 4" key="1">
    <citation type="submission" date="2019-11" db="EMBL/GenBank/DDBJ databases">
        <title>Draft genome of Amycolatopsis RM579.</title>
        <authorList>
            <person name="Duangmal K."/>
            <person name="Mingma R."/>
        </authorList>
    </citation>
    <scope>NUCLEOTIDE SEQUENCE [LARGE SCALE GENOMIC DNA]</scope>
    <source>
        <strain evidence="3 4">RM579</strain>
    </source>
</reference>
<name>A0A6N7Z695_9PSEU</name>
<organism evidence="3 4">
    <name type="scientific">Amycolatopsis pithecellobii</name>
    <dbReference type="NCBI Taxonomy" id="664692"/>
    <lineage>
        <taxon>Bacteria</taxon>
        <taxon>Bacillati</taxon>
        <taxon>Actinomycetota</taxon>
        <taxon>Actinomycetes</taxon>
        <taxon>Pseudonocardiales</taxon>
        <taxon>Pseudonocardiaceae</taxon>
        <taxon>Amycolatopsis</taxon>
    </lineage>
</organism>
<keyword evidence="4" id="KW-1185">Reference proteome</keyword>
<proteinExistence type="predicted"/>
<dbReference type="AlphaFoldDB" id="A0A6N7Z695"/>
<dbReference type="EMBL" id="WMBA01000033">
    <property type="protein sequence ID" value="MTD56391.1"/>
    <property type="molecule type" value="Genomic_DNA"/>
</dbReference>
<protein>
    <submittedName>
        <fullName evidence="3">Uncharacterized protein</fullName>
    </submittedName>
</protein>
<feature type="compositionally biased region" description="Pro residues" evidence="1">
    <location>
        <begin position="98"/>
        <end position="113"/>
    </location>
</feature>
<gene>
    <name evidence="3" type="ORF">GKO32_20775</name>
</gene>
<dbReference type="Proteomes" id="UP000440096">
    <property type="component" value="Unassembled WGS sequence"/>
</dbReference>
<accession>A0A6N7Z695</accession>
<evidence type="ECO:0000256" key="2">
    <source>
        <dbReference type="SAM" id="Phobius"/>
    </source>
</evidence>
<sequence>MTDPDELDTELRRLFGDERLAVGADEDAPARIVAGARRIRRRRAAVTATSGALTVAALVTAGLFFGPLRATHTNTAAPVEQPTLSSNGTSAPASSIPLNPPPGSSPTSEPPASSPESASPPQSSTSRTAQTKPTTPTSSRSQTPPPAVSGPVLGPSGYGKLTLGMSFTDAKNSGLLANADTPPNGCTNYKLAEGSSGVSSVTISDTGGVVGFAATGAHTPERIRVGSPKDDLEAAYPNLSKSGNGYTAAAGSGASYVFSVDSNQNRVTAVSLVAANSC</sequence>
<evidence type="ECO:0000256" key="1">
    <source>
        <dbReference type="SAM" id="MobiDB-lite"/>
    </source>
</evidence>
<dbReference type="OrthoDB" id="3695075at2"/>